<dbReference type="Proteomes" id="UP000011074">
    <property type="component" value="Chromosome"/>
</dbReference>
<dbReference type="InterPro" id="IPR019734">
    <property type="entry name" value="TPR_rpt"/>
</dbReference>
<sequence>MSNPAGAKRFGEVLRTRRSAAGYSCRGLARALSYTPGWISRVENGKVPPGHDFATRCDALLGTGTELVTLAQAAQPDVHGLLRPAQLPPRASHFVGRDRDLFALDSSLKTPATADGSYIIAIDGPAGVGKSTLAVQWAHKIAHKFAGGVFFADLQGHALDGRPVAPAQVLERFLLSVGVAADRIPPGLEERAAIVRTLAEGRPTLFVLDNAADADQVEPLLVGAPASVVIVTSRRRLTRLTVRTGAHRVCLGPMDPAESADLLSAVIGPRADSDPEAVRALAARCAHLPLALRIAAERLAGHPYRTVAGSVAELDAGRLDALADAGDPHLAIRPILAGSYQDLEPEAARAFCLFGLYPGATISTDAAAALLRRERGRARRLLDALVAVHLLEEVGADRFRAHDLLREYAAELAAELSEECRTAAVARLVGWYAHTVDRANYVIAPQRPIELLVDPPIGTHPLGFTTPEDASQWCDDEAENLLPIIRLATRHTLSAAWQIPTRLWNWLLVRKPWSLWIDSHEVGLQAAVASGDREAEAWVSLNLADGWRQTGDTDRARHYAQDALRIREQLGDHHGQGWCEACLGFIATDEAELEQARSHFDAALGHFQMSGDRHGQGVLLACLAETHAHLGHPDRAQTAFDASLALARALGDHYGEGMLWTRRAGAHRARGELDDALTCLDRRITSGQAAADEWGIADAYEQRGDILAELGREGEARAAWQRALQIFSALEDPRAAALRERLGATRPPEP</sequence>
<dbReference type="GeneID" id="66854683"/>
<dbReference type="GO" id="GO:0043531">
    <property type="term" value="F:ADP binding"/>
    <property type="evidence" value="ECO:0007669"/>
    <property type="project" value="InterPro"/>
</dbReference>
<dbReference type="InterPro" id="IPR027417">
    <property type="entry name" value="P-loop_NTPase"/>
</dbReference>
<dbReference type="InterPro" id="IPR011990">
    <property type="entry name" value="TPR-like_helical_dom_sf"/>
</dbReference>
<evidence type="ECO:0000259" key="2">
    <source>
        <dbReference type="SMART" id="SM00530"/>
    </source>
</evidence>
<feature type="domain" description="HTH cro/C1-type" evidence="2">
    <location>
        <begin position="13"/>
        <end position="68"/>
    </location>
</feature>
<dbReference type="SUPFAM" id="SSF47413">
    <property type="entry name" value="lambda repressor-like DNA-binding domains"/>
    <property type="match status" value="1"/>
</dbReference>
<dbReference type="PRINTS" id="PR00364">
    <property type="entry name" value="DISEASERSIST"/>
</dbReference>
<gene>
    <name evidence="3" type="ORF">SRIM_012035</name>
</gene>
<dbReference type="Pfam" id="PF13560">
    <property type="entry name" value="HTH_31"/>
    <property type="match status" value="1"/>
</dbReference>
<dbReference type="PANTHER" id="PTHR47691:SF3">
    <property type="entry name" value="HTH-TYPE TRANSCRIPTIONAL REGULATOR RV0890C-RELATED"/>
    <property type="match status" value="1"/>
</dbReference>
<dbReference type="SUPFAM" id="SSF52540">
    <property type="entry name" value="P-loop containing nucleoside triphosphate hydrolases"/>
    <property type="match status" value="1"/>
</dbReference>
<dbReference type="Gene3D" id="3.40.50.300">
    <property type="entry name" value="P-loop containing nucleotide triphosphate hydrolases"/>
    <property type="match status" value="1"/>
</dbReference>
<dbReference type="SMART" id="SM00028">
    <property type="entry name" value="TPR"/>
    <property type="match status" value="5"/>
</dbReference>
<evidence type="ECO:0000313" key="3">
    <source>
        <dbReference type="EMBL" id="QST80813.1"/>
    </source>
</evidence>
<name>A0A8A1UJV8_STRR1</name>
<dbReference type="InterPro" id="IPR010982">
    <property type="entry name" value="Lambda_DNA-bd_dom_sf"/>
</dbReference>
<feature type="domain" description="AAA+ ATPase" evidence="1">
    <location>
        <begin position="116"/>
        <end position="255"/>
    </location>
</feature>
<dbReference type="EMBL" id="CP048261">
    <property type="protein sequence ID" value="QST80813.1"/>
    <property type="molecule type" value="Genomic_DNA"/>
</dbReference>
<reference evidence="3" key="3">
    <citation type="journal article" date="2021" name="bioRxiv">
        <title>Bilateral symmetry of linear streptomycete chromosomes.</title>
        <authorList>
            <person name="Algora-Gallardo L."/>
            <person name="Schniete J.K."/>
            <person name="Mark D.R."/>
            <person name="Hunter I.S."/>
            <person name="Herron P.R."/>
        </authorList>
    </citation>
    <scope>NUCLEOTIDE SEQUENCE</scope>
    <source>
        <strain evidence="3">ATCC 10970</strain>
    </source>
</reference>
<dbReference type="Gene3D" id="1.25.40.10">
    <property type="entry name" value="Tetratricopeptide repeat domain"/>
    <property type="match status" value="1"/>
</dbReference>
<dbReference type="SMART" id="SM00382">
    <property type="entry name" value="AAA"/>
    <property type="match status" value="1"/>
</dbReference>
<dbReference type="InterPro" id="IPR003593">
    <property type="entry name" value="AAA+_ATPase"/>
</dbReference>
<dbReference type="GO" id="GO:0003677">
    <property type="term" value="F:DNA binding"/>
    <property type="evidence" value="ECO:0007669"/>
    <property type="project" value="InterPro"/>
</dbReference>
<dbReference type="CDD" id="cd00093">
    <property type="entry name" value="HTH_XRE"/>
    <property type="match status" value="1"/>
</dbReference>
<dbReference type="AlphaFoldDB" id="A0A8A1UJV8"/>
<dbReference type="SUPFAM" id="SSF48452">
    <property type="entry name" value="TPR-like"/>
    <property type="match status" value="1"/>
</dbReference>
<reference evidence="3" key="1">
    <citation type="submission" date="2012-12" db="EMBL/GenBank/DDBJ databases">
        <authorList>
            <person name="Pethick F.E."/>
            <person name="MacFadyen A.C."/>
            <person name="Tang Z."/>
            <person name="Sangal V."/>
            <person name="Tze-Tze L."/>
            <person name="Chu J."/>
            <person name="Guo M."/>
            <person name="Kirby R."/>
            <person name="Hoskisson P.A."/>
            <person name="Herron P.R."/>
            <person name="Hunter I.S."/>
        </authorList>
    </citation>
    <scope>NUCLEOTIDE SEQUENCE</scope>
    <source>
        <strain evidence="3">ATCC 10970</strain>
    </source>
</reference>
<protein>
    <submittedName>
        <fullName evidence="3">Helix-turn-helix domain-containing protein</fullName>
    </submittedName>
</protein>
<organism evidence="3 4">
    <name type="scientific">Streptomyces rimosus subsp. rimosus (strain ATCC 10970 / DSM 40260 / JCM 4667 / NRRL 2234)</name>
    <dbReference type="NCBI Taxonomy" id="1265868"/>
    <lineage>
        <taxon>Bacteria</taxon>
        <taxon>Bacillati</taxon>
        <taxon>Actinomycetota</taxon>
        <taxon>Actinomycetes</taxon>
        <taxon>Kitasatosporales</taxon>
        <taxon>Streptomycetaceae</taxon>
        <taxon>Streptomyces</taxon>
    </lineage>
</organism>
<proteinExistence type="predicted"/>
<accession>A0A8A1UJV8</accession>
<dbReference type="RefSeq" id="WP_158182448.1">
    <property type="nucleotide sequence ID" value="NZ_CP048261.1"/>
</dbReference>
<dbReference type="PANTHER" id="PTHR47691">
    <property type="entry name" value="REGULATOR-RELATED"/>
    <property type="match status" value="1"/>
</dbReference>
<evidence type="ECO:0000259" key="1">
    <source>
        <dbReference type="SMART" id="SM00382"/>
    </source>
</evidence>
<reference evidence="3" key="2">
    <citation type="submission" date="2020-01" db="EMBL/GenBank/DDBJ databases">
        <authorList>
            <person name="Algora L."/>
            <person name="Schniete J.K."/>
            <person name="MacFadyen A."/>
            <person name="Hoskisson P.A."/>
            <person name="Hunter I.S."/>
            <person name="Herron P.R."/>
        </authorList>
    </citation>
    <scope>NUCLEOTIDE SEQUENCE</scope>
    <source>
        <strain evidence="3">ATCC 10970</strain>
    </source>
</reference>
<dbReference type="SMART" id="SM00530">
    <property type="entry name" value="HTH_XRE"/>
    <property type="match status" value="1"/>
</dbReference>
<dbReference type="InterPro" id="IPR001387">
    <property type="entry name" value="Cro/C1-type_HTH"/>
</dbReference>
<dbReference type="Gene3D" id="1.10.260.40">
    <property type="entry name" value="lambda repressor-like DNA-binding domains"/>
    <property type="match status" value="1"/>
</dbReference>
<evidence type="ECO:0000313" key="4">
    <source>
        <dbReference type="Proteomes" id="UP000011074"/>
    </source>
</evidence>